<dbReference type="Pfam" id="PF02721">
    <property type="entry name" value="DUF223"/>
    <property type="match status" value="1"/>
</dbReference>
<evidence type="ECO:0000313" key="3">
    <source>
        <dbReference type="Proteomes" id="UP000032141"/>
    </source>
</evidence>
<keyword evidence="3" id="KW-1185">Reference proteome</keyword>
<sequence length="133" mass="14809">MPLSVSPVPQTDVSGVRHSTFESLRLGRSSQSIASGLLRFWDSLNFKKDVEFMGITVLFLDEKVNSVIHEFITVGPANHYMSSLKAGSIVKVDCFEVARCSSMYKITDHPFVIRFISPTIIDEVITSALEINL</sequence>
<evidence type="ECO:0000259" key="1">
    <source>
        <dbReference type="Pfam" id="PF02721"/>
    </source>
</evidence>
<dbReference type="Gramene" id="Bo5g098150.1">
    <property type="protein sequence ID" value="Bo5g098150.1"/>
    <property type="gene ID" value="Bo5g098150"/>
</dbReference>
<name>A0A0D3CHA4_BRAOL</name>
<dbReference type="Proteomes" id="UP000032141">
    <property type="component" value="Chromosome C5"/>
</dbReference>
<dbReference type="InterPro" id="IPR003871">
    <property type="entry name" value="RFA1B/D_OB_1st"/>
</dbReference>
<reference evidence="2 3" key="1">
    <citation type="journal article" date="2014" name="Genome Biol.">
        <title>Transcriptome and methylome profiling reveals relics of genome dominance in the mesopolyploid Brassica oleracea.</title>
        <authorList>
            <person name="Parkin I.A."/>
            <person name="Koh C."/>
            <person name="Tang H."/>
            <person name="Robinson S.J."/>
            <person name="Kagale S."/>
            <person name="Clarke W.E."/>
            <person name="Town C.D."/>
            <person name="Nixon J."/>
            <person name="Krishnakumar V."/>
            <person name="Bidwell S.L."/>
            <person name="Denoeud F."/>
            <person name="Belcram H."/>
            <person name="Links M.G."/>
            <person name="Just J."/>
            <person name="Clarke C."/>
            <person name="Bender T."/>
            <person name="Huebert T."/>
            <person name="Mason A.S."/>
            <person name="Pires J.C."/>
            <person name="Barker G."/>
            <person name="Moore J."/>
            <person name="Walley P.G."/>
            <person name="Manoli S."/>
            <person name="Batley J."/>
            <person name="Edwards D."/>
            <person name="Nelson M.N."/>
            <person name="Wang X."/>
            <person name="Paterson A.H."/>
            <person name="King G."/>
            <person name="Bancroft I."/>
            <person name="Chalhoub B."/>
            <person name="Sharpe A.G."/>
        </authorList>
    </citation>
    <scope>NUCLEOTIDE SEQUENCE</scope>
    <source>
        <strain evidence="2 3">cv. TO1000</strain>
    </source>
</reference>
<proteinExistence type="predicted"/>
<feature type="domain" description="Replication protein A 70 kDa DNA-binding subunit B/D first OB fold" evidence="1">
    <location>
        <begin position="33"/>
        <end position="122"/>
    </location>
</feature>
<dbReference type="AlphaFoldDB" id="A0A0D3CHA4"/>
<organism evidence="2 3">
    <name type="scientific">Brassica oleracea var. oleracea</name>
    <dbReference type="NCBI Taxonomy" id="109376"/>
    <lineage>
        <taxon>Eukaryota</taxon>
        <taxon>Viridiplantae</taxon>
        <taxon>Streptophyta</taxon>
        <taxon>Embryophyta</taxon>
        <taxon>Tracheophyta</taxon>
        <taxon>Spermatophyta</taxon>
        <taxon>Magnoliopsida</taxon>
        <taxon>eudicotyledons</taxon>
        <taxon>Gunneridae</taxon>
        <taxon>Pentapetalae</taxon>
        <taxon>rosids</taxon>
        <taxon>malvids</taxon>
        <taxon>Brassicales</taxon>
        <taxon>Brassicaceae</taxon>
        <taxon>Brassiceae</taxon>
        <taxon>Brassica</taxon>
    </lineage>
</organism>
<evidence type="ECO:0000313" key="2">
    <source>
        <dbReference type="EnsemblPlants" id="Bo5g098150.1"/>
    </source>
</evidence>
<dbReference type="HOGENOM" id="CLU_019382_4_0_1"/>
<dbReference type="CDD" id="cd04480">
    <property type="entry name" value="RPA1_DBD_A_like"/>
    <property type="match status" value="1"/>
</dbReference>
<protein>
    <recommendedName>
        <fullName evidence="1">Replication protein A 70 kDa DNA-binding subunit B/D first OB fold domain-containing protein</fullName>
    </recommendedName>
</protein>
<accession>A0A0D3CHA4</accession>
<dbReference type="EnsemblPlants" id="Bo5g098150.1">
    <property type="protein sequence ID" value="Bo5g098150.1"/>
    <property type="gene ID" value="Bo5g098150"/>
</dbReference>
<reference evidence="2" key="2">
    <citation type="submission" date="2015-03" db="UniProtKB">
        <authorList>
            <consortium name="EnsemblPlants"/>
        </authorList>
    </citation>
    <scope>IDENTIFICATION</scope>
</reference>